<protein>
    <recommendedName>
        <fullName evidence="3">Polysaccharide deacetylase</fullName>
    </recommendedName>
</protein>
<evidence type="ECO:0008006" key="3">
    <source>
        <dbReference type="Google" id="ProtNLM"/>
    </source>
</evidence>
<organism evidence="1 2">
    <name type="scientific">Kineococcus endophyticus</name>
    <dbReference type="NCBI Taxonomy" id="1181883"/>
    <lineage>
        <taxon>Bacteria</taxon>
        <taxon>Bacillati</taxon>
        <taxon>Actinomycetota</taxon>
        <taxon>Actinomycetes</taxon>
        <taxon>Kineosporiales</taxon>
        <taxon>Kineosporiaceae</taxon>
        <taxon>Kineococcus</taxon>
    </lineage>
</organism>
<dbReference type="SUPFAM" id="SSF88713">
    <property type="entry name" value="Glycoside hydrolase/deacetylase"/>
    <property type="match status" value="1"/>
</dbReference>
<dbReference type="Proteomes" id="UP001555826">
    <property type="component" value="Unassembled WGS sequence"/>
</dbReference>
<dbReference type="RefSeq" id="WP_367639281.1">
    <property type="nucleotide sequence ID" value="NZ_JBFNQN010000010.1"/>
</dbReference>
<reference evidence="1 2" key="1">
    <citation type="submission" date="2024-07" db="EMBL/GenBank/DDBJ databases">
        <authorList>
            <person name="Thanompreechachai J."/>
            <person name="Duangmal K."/>
        </authorList>
    </citation>
    <scope>NUCLEOTIDE SEQUENCE [LARGE SCALE GENOMIC DNA]</scope>
    <source>
        <strain evidence="1 2">KCTC 19886</strain>
    </source>
</reference>
<comment type="caution">
    <text evidence="1">The sequence shown here is derived from an EMBL/GenBank/DDBJ whole genome shotgun (WGS) entry which is preliminary data.</text>
</comment>
<evidence type="ECO:0000313" key="2">
    <source>
        <dbReference type="Proteomes" id="UP001555826"/>
    </source>
</evidence>
<dbReference type="PANTHER" id="PTHR34216:SF3">
    <property type="entry name" value="POLY-BETA-1,6-N-ACETYL-D-GLUCOSAMINE N-DEACETYLASE"/>
    <property type="match status" value="1"/>
</dbReference>
<proteinExistence type="predicted"/>
<dbReference type="PANTHER" id="PTHR34216">
    <property type="match status" value="1"/>
</dbReference>
<dbReference type="InterPro" id="IPR011330">
    <property type="entry name" value="Glyco_hydro/deAcase_b/a-brl"/>
</dbReference>
<keyword evidence="2" id="KW-1185">Reference proteome</keyword>
<evidence type="ECO:0000313" key="1">
    <source>
        <dbReference type="EMBL" id="MEW9266155.1"/>
    </source>
</evidence>
<dbReference type="Gene3D" id="3.20.20.370">
    <property type="entry name" value="Glycoside hydrolase/deacetylase"/>
    <property type="match status" value="1"/>
</dbReference>
<accession>A0ABV3P9H7</accession>
<dbReference type="EMBL" id="JBFNQN010000010">
    <property type="protein sequence ID" value="MEW9266155.1"/>
    <property type="molecule type" value="Genomic_DNA"/>
</dbReference>
<sequence>MTSGDDQRPSYLRAAQAVAAEDEERAGVATYLRVDPGSRSPEPQHGEPALAARVREVWDVLTAADADVTVQDVLAVLGDLELRPEPARAPAQPPRALSAWRPPGSVVPPRAVRDAEVGRVADAFVAGRLLRVVNYHDTPVSRAEEFRRDLHWYAERFTPVRAADVHAFCATGRWPDASRPGIVPAFYDGFASAVQVALPALEEVGLVGWFYPPTDFLDVPPDRQRDFARAHEYGVLEHPAGRLAMTWEELTELSTRHEVCAHSATHAASATVDSPERVVSEVLEPVRRLTAAIGRAPASWAWLGGTDHDPRRPGDAALTGTGVRLWTSNTALCRLHA</sequence>
<name>A0ABV3P9H7_9ACTN</name>
<gene>
    <name evidence="1" type="ORF">AB1207_15495</name>
</gene>
<dbReference type="InterPro" id="IPR051398">
    <property type="entry name" value="Polysacch_Deacetylase"/>
</dbReference>